<sequence>MNRRYKYLREAHVNPGSNEFWCRYKQQQNKVKAMLRKAEAAYWLNLFENANSPGDFWKVTNHILKKNKIKKYSIGSGEAYIYADDTTIYTMGNTTDEVAIALQYANDMLLLHAFDTDDEDIEILLADVRGIRHFTMDNRKVREIAAENNAQLLSQIKDLVSTSVSDLKRSSDSNAAQQMSEIKRLKREAPPSFKKKSNENQYKANKAALEAVEDASAAVEQKDLAKAKEALNKGVFG</sequence>
<comment type="caution">
    <text evidence="2">The sequence shown here is derived from an EMBL/GenBank/DDBJ whole genome shotgun (WGS) entry which is preliminary data.</text>
</comment>
<protein>
    <submittedName>
        <fullName evidence="2">Uncharacterized protein</fullName>
    </submittedName>
</protein>
<dbReference type="Proteomes" id="UP000225706">
    <property type="component" value="Unassembled WGS sequence"/>
</dbReference>
<proteinExistence type="predicted"/>
<dbReference type="AlphaFoldDB" id="A0A2B4R3Y8"/>
<dbReference type="EMBL" id="LSMT01001432">
    <property type="protein sequence ID" value="PFX12331.1"/>
    <property type="molecule type" value="Genomic_DNA"/>
</dbReference>
<evidence type="ECO:0000313" key="2">
    <source>
        <dbReference type="EMBL" id="PFX12331.1"/>
    </source>
</evidence>
<reference evidence="3" key="1">
    <citation type="journal article" date="2017" name="bioRxiv">
        <title>Comparative analysis of the genomes of Stylophora pistillata and Acropora digitifera provides evidence for extensive differences between species of corals.</title>
        <authorList>
            <person name="Voolstra C.R."/>
            <person name="Li Y."/>
            <person name="Liew Y.J."/>
            <person name="Baumgarten S."/>
            <person name="Zoccola D."/>
            <person name="Flot J.-F."/>
            <person name="Tambutte S."/>
            <person name="Allemand D."/>
            <person name="Aranda M."/>
        </authorList>
    </citation>
    <scope>NUCLEOTIDE SEQUENCE [LARGE SCALE GENOMIC DNA]</scope>
</reference>
<name>A0A2B4R3Y8_STYPI</name>
<organism evidence="2 3">
    <name type="scientific">Stylophora pistillata</name>
    <name type="common">Smooth cauliflower coral</name>
    <dbReference type="NCBI Taxonomy" id="50429"/>
    <lineage>
        <taxon>Eukaryota</taxon>
        <taxon>Metazoa</taxon>
        <taxon>Cnidaria</taxon>
        <taxon>Anthozoa</taxon>
        <taxon>Hexacorallia</taxon>
        <taxon>Scleractinia</taxon>
        <taxon>Astrocoeniina</taxon>
        <taxon>Pocilloporidae</taxon>
        <taxon>Stylophora</taxon>
    </lineage>
</organism>
<evidence type="ECO:0000313" key="3">
    <source>
        <dbReference type="Proteomes" id="UP000225706"/>
    </source>
</evidence>
<gene>
    <name evidence="2" type="ORF">AWC38_SpisGene23732</name>
</gene>
<feature type="region of interest" description="Disordered" evidence="1">
    <location>
        <begin position="170"/>
        <end position="201"/>
    </location>
</feature>
<keyword evidence="3" id="KW-1185">Reference proteome</keyword>
<accession>A0A2B4R3Y8</accession>
<evidence type="ECO:0000256" key="1">
    <source>
        <dbReference type="SAM" id="MobiDB-lite"/>
    </source>
</evidence>